<dbReference type="PANTHER" id="PTHR45947:SF3">
    <property type="entry name" value="SULFOQUINOVOSYL TRANSFERASE SQD2"/>
    <property type="match status" value="1"/>
</dbReference>
<protein>
    <recommendedName>
        <fullName evidence="1">Glycosyl transferase family 1 domain-containing protein</fullName>
    </recommendedName>
</protein>
<dbReference type="InterPro" id="IPR001296">
    <property type="entry name" value="Glyco_trans_1"/>
</dbReference>
<name>A0A2A4T4V6_9DELT</name>
<dbReference type="Pfam" id="PF00534">
    <property type="entry name" value="Glycos_transf_1"/>
    <property type="match status" value="1"/>
</dbReference>
<dbReference type="Gene3D" id="3.40.50.2000">
    <property type="entry name" value="Glycogen Phosphorylase B"/>
    <property type="match status" value="2"/>
</dbReference>
<evidence type="ECO:0000259" key="1">
    <source>
        <dbReference type="Pfam" id="PF00534"/>
    </source>
</evidence>
<dbReference type="CDD" id="cd03801">
    <property type="entry name" value="GT4_PimA-like"/>
    <property type="match status" value="1"/>
</dbReference>
<dbReference type="AlphaFoldDB" id="A0A2A4T4V6"/>
<dbReference type="GO" id="GO:0016757">
    <property type="term" value="F:glycosyltransferase activity"/>
    <property type="evidence" value="ECO:0007669"/>
    <property type="project" value="InterPro"/>
</dbReference>
<dbReference type="PANTHER" id="PTHR45947">
    <property type="entry name" value="SULFOQUINOVOSYL TRANSFERASE SQD2"/>
    <property type="match status" value="1"/>
</dbReference>
<dbReference type="SUPFAM" id="SSF53756">
    <property type="entry name" value="UDP-Glycosyltransferase/glycogen phosphorylase"/>
    <property type="match status" value="1"/>
</dbReference>
<evidence type="ECO:0000313" key="3">
    <source>
        <dbReference type="Proteomes" id="UP000218113"/>
    </source>
</evidence>
<accession>A0A2A4T4V6</accession>
<evidence type="ECO:0000313" key="2">
    <source>
        <dbReference type="EMBL" id="PCI28037.1"/>
    </source>
</evidence>
<gene>
    <name evidence="2" type="ORF">COB67_07225</name>
</gene>
<sequence>MEQRKYYMKIALVTNIPAPYRIPVYNKVAEVYGDDFLVVFCAKYEPNRAWNLPVIKCNHLFLKEKIHAKKDGYNFVHNNIEVLNKLNEYNPDIVITTGYNPTHLYAWLYTVVKRKKHIPMTDGWTYSEHNLSWLHRWIRKVVFKTSDAYIGASKNSMALFESYGVANSKIFQSHLCVNNKSFANTNSLDMRPFDLMFSGSFHERKLPYLFADVARILKEKIPNLKVLILGDGELKTKFFAMLEASKIEYSYAGYVKQEELPQYYNQSKLFLFTTRLDAWGLVVNEAMASGTPVITTPYAGVINDLVIDGYNGRVLELDAQLWAKEILSVLLNKNVWELYSKNSIKSVQRFTFDRAANGIIEACRSIDV</sequence>
<organism evidence="2 3">
    <name type="scientific">SAR324 cluster bacterium</name>
    <dbReference type="NCBI Taxonomy" id="2024889"/>
    <lineage>
        <taxon>Bacteria</taxon>
        <taxon>Deltaproteobacteria</taxon>
        <taxon>SAR324 cluster</taxon>
    </lineage>
</organism>
<dbReference type="Proteomes" id="UP000218113">
    <property type="component" value="Unassembled WGS sequence"/>
</dbReference>
<feature type="domain" description="Glycosyl transferase family 1" evidence="1">
    <location>
        <begin position="187"/>
        <end position="342"/>
    </location>
</feature>
<comment type="caution">
    <text evidence="2">The sequence shown here is derived from an EMBL/GenBank/DDBJ whole genome shotgun (WGS) entry which is preliminary data.</text>
</comment>
<dbReference type="EMBL" id="NVSR01000042">
    <property type="protein sequence ID" value="PCI28037.1"/>
    <property type="molecule type" value="Genomic_DNA"/>
</dbReference>
<proteinExistence type="predicted"/>
<reference evidence="3" key="1">
    <citation type="submission" date="2017-08" db="EMBL/GenBank/DDBJ databases">
        <title>A dynamic microbial community with high functional redundancy inhabits the cold, oxic subseafloor aquifer.</title>
        <authorList>
            <person name="Tully B.J."/>
            <person name="Wheat C.G."/>
            <person name="Glazer B.T."/>
            <person name="Huber J.A."/>
        </authorList>
    </citation>
    <scope>NUCLEOTIDE SEQUENCE [LARGE SCALE GENOMIC DNA]</scope>
</reference>
<dbReference type="InterPro" id="IPR050194">
    <property type="entry name" value="Glycosyltransferase_grp1"/>
</dbReference>